<accession>A0A6I4UY55</accession>
<gene>
    <name evidence="5" type="ORF">GRI43_00400</name>
</gene>
<evidence type="ECO:0000313" key="5">
    <source>
        <dbReference type="EMBL" id="MXP45851.1"/>
    </source>
</evidence>
<name>A0A6I4UY55_9SPHN</name>
<comment type="caution">
    <text evidence="5">The sequence shown here is derived from an EMBL/GenBank/DDBJ whole genome shotgun (WGS) entry which is preliminary data.</text>
</comment>
<evidence type="ECO:0000256" key="3">
    <source>
        <dbReference type="ARBA" id="ARBA00022989"/>
    </source>
</evidence>
<dbReference type="AlphaFoldDB" id="A0A6I4UY55"/>
<dbReference type="Pfam" id="PF10755">
    <property type="entry name" value="DUF2585"/>
    <property type="match status" value="1"/>
</dbReference>
<dbReference type="GO" id="GO:0005886">
    <property type="term" value="C:plasma membrane"/>
    <property type="evidence" value="ECO:0007669"/>
    <property type="project" value="InterPro"/>
</dbReference>
<keyword evidence="6" id="KW-1185">Reference proteome</keyword>
<dbReference type="InterPro" id="IPR019691">
    <property type="entry name" value="DUF2585"/>
</dbReference>
<keyword evidence="2" id="KW-0812">Transmembrane</keyword>
<evidence type="ECO:0000256" key="2">
    <source>
        <dbReference type="ARBA" id="ARBA00022692"/>
    </source>
</evidence>
<proteinExistence type="predicted"/>
<dbReference type="EMBL" id="WTYP01000001">
    <property type="protein sequence ID" value="MXP45851.1"/>
    <property type="molecule type" value="Genomic_DNA"/>
</dbReference>
<evidence type="ECO:0000256" key="1">
    <source>
        <dbReference type="ARBA" id="ARBA00022475"/>
    </source>
</evidence>
<organism evidence="5 6">
    <name type="scientific">Pontixanthobacter luteolus</name>
    <dbReference type="NCBI Taxonomy" id="295089"/>
    <lineage>
        <taxon>Bacteria</taxon>
        <taxon>Pseudomonadati</taxon>
        <taxon>Pseudomonadota</taxon>
        <taxon>Alphaproteobacteria</taxon>
        <taxon>Sphingomonadales</taxon>
        <taxon>Erythrobacteraceae</taxon>
        <taxon>Pontixanthobacter</taxon>
    </lineage>
</organism>
<dbReference type="Proteomes" id="UP000471435">
    <property type="component" value="Unassembled WGS sequence"/>
</dbReference>
<keyword evidence="4" id="KW-0472">Membrane</keyword>
<dbReference type="RefSeq" id="WP_160729153.1">
    <property type="nucleotide sequence ID" value="NZ_WTYP01000001.1"/>
</dbReference>
<evidence type="ECO:0000256" key="4">
    <source>
        <dbReference type="ARBA" id="ARBA00023136"/>
    </source>
</evidence>
<dbReference type="OrthoDB" id="9811954at2"/>
<keyword evidence="1" id="KW-1003">Cell membrane</keyword>
<dbReference type="NCBIfam" id="NF002099">
    <property type="entry name" value="PRK00944.1"/>
    <property type="match status" value="1"/>
</dbReference>
<reference evidence="5 6" key="1">
    <citation type="submission" date="2019-12" db="EMBL/GenBank/DDBJ databases">
        <title>Genomic-based taxomic classification of the family Erythrobacteraceae.</title>
        <authorList>
            <person name="Xu L."/>
        </authorList>
    </citation>
    <scope>NUCLEOTIDE SEQUENCE [LARGE SCALE GENOMIC DNA]</scope>
    <source>
        <strain evidence="5 6">SW-109</strain>
    </source>
</reference>
<protein>
    <submittedName>
        <fullName evidence="5">DUF2585 family protein</fullName>
    </submittedName>
</protein>
<sequence>MTSHLLPHRKAALATIILLLVVLAILFAMGRPAICDCGTVKLWHGVVQSSENSQHIADWYSPSHFTHGLIMYAAAFLLWKKWALLGGRPAKWALPIAVIVEAAWEISENTEAVINRYREATISLGYAGDSIVNSMADIGWMIAGFYVAARIPWQASLLLAGFFELFTLWAIRDNLSLNIVMLFWPIEAIKQWQGMG</sequence>
<keyword evidence="3" id="KW-1133">Transmembrane helix</keyword>
<evidence type="ECO:0000313" key="6">
    <source>
        <dbReference type="Proteomes" id="UP000471435"/>
    </source>
</evidence>